<dbReference type="EMBL" id="JAFBFH010000017">
    <property type="protein sequence ID" value="MBM7715679.1"/>
    <property type="molecule type" value="Genomic_DNA"/>
</dbReference>
<feature type="compositionally biased region" description="Basic and acidic residues" evidence="1">
    <location>
        <begin position="208"/>
        <end position="223"/>
    </location>
</feature>
<keyword evidence="5" id="KW-1185">Reference proteome</keyword>
<dbReference type="SUPFAM" id="SSF52540">
    <property type="entry name" value="P-loop containing nucleoside triphosphate hydrolases"/>
    <property type="match status" value="1"/>
</dbReference>
<dbReference type="Proteomes" id="UP000823485">
    <property type="component" value="Unassembled WGS sequence"/>
</dbReference>
<comment type="caution">
    <text evidence="4">The sequence shown here is derived from an EMBL/GenBank/DDBJ whole genome shotgun (WGS) entry which is preliminary data.</text>
</comment>
<dbReference type="SMART" id="SM00850">
    <property type="entry name" value="LytTR"/>
    <property type="match status" value="1"/>
</dbReference>
<dbReference type="InterPro" id="IPR003439">
    <property type="entry name" value="ABC_transporter-like_ATP-bd"/>
</dbReference>
<feature type="domain" description="ABC transporter" evidence="2">
    <location>
        <begin position="3"/>
        <end position="223"/>
    </location>
</feature>
<reference evidence="4 5" key="1">
    <citation type="submission" date="2021-01" db="EMBL/GenBank/DDBJ databases">
        <title>Genomic Encyclopedia of Type Strains, Phase IV (KMG-IV): sequencing the most valuable type-strain genomes for metagenomic binning, comparative biology and taxonomic classification.</title>
        <authorList>
            <person name="Goeker M."/>
        </authorList>
    </citation>
    <scope>NUCLEOTIDE SEQUENCE [LARGE SCALE GENOMIC DNA]</scope>
    <source>
        <strain evidence="4 5">DSM 105453</strain>
    </source>
</reference>
<evidence type="ECO:0000259" key="3">
    <source>
        <dbReference type="PROSITE" id="PS50930"/>
    </source>
</evidence>
<feature type="region of interest" description="Disordered" evidence="1">
    <location>
        <begin position="208"/>
        <end position="227"/>
    </location>
</feature>
<keyword evidence="4" id="KW-0067">ATP-binding</keyword>
<keyword evidence="4" id="KW-0547">Nucleotide-binding</keyword>
<organism evidence="4 5">
    <name type="scientific">Siminovitchia thermophila</name>
    <dbReference type="NCBI Taxonomy" id="1245522"/>
    <lineage>
        <taxon>Bacteria</taxon>
        <taxon>Bacillati</taxon>
        <taxon>Bacillota</taxon>
        <taxon>Bacilli</taxon>
        <taxon>Bacillales</taxon>
        <taxon>Bacillaceae</taxon>
        <taxon>Siminovitchia</taxon>
    </lineage>
</organism>
<accession>A0ABS2R7T3</accession>
<dbReference type="PANTHER" id="PTHR43038:SF3">
    <property type="entry name" value="ABC TRANSPORTER G FAMILY MEMBER 20 ISOFORM X1"/>
    <property type="match status" value="1"/>
</dbReference>
<evidence type="ECO:0000313" key="4">
    <source>
        <dbReference type="EMBL" id="MBM7715679.1"/>
    </source>
</evidence>
<feature type="domain" description="HTH LytTR-type" evidence="3">
    <location>
        <begin position="235"/>
        <end position="341"/>
    </location>
</feature>
<dbReference type="InterPro" id="IPR027417">
    <property type="entry name" value="P-loop_NTPase"/>
</dbReference>
<name>A0ABS2R7T3_9BACI</name>
<dbReference type="GO" id="GO:0005524">
    <property type="term" value="F:ATP binding"/>
    <property type="evidence" value="ECO:0007669"/>
    <property type="project" value="UniProtKB-KW"/>
</dbReference>
<dbReference type="PIRSF" id="PIRSF036612">
    <property type="entry name" value="ABC_ATP_LytTR"/>
    <property type="match status" value="1"/>
</dbReference>
<evidence type="ECO:0000256" key="1">
    <source>
        <dbReference type="SAM" id="MobiDB-lite"/>
    </source>
</evidence>
<sequence>MELKFANAEKRVHDTLIFPSFNLSVHPGQVVAVYSSVNIQEQVLHLLLGKTFLSRGEIQMNGSPLKHPSKNMGFFFLKPSLYERLSIEEMLRFIKNIYSSNQDIETIIKTVHLEKKRNTKIHQLTYSETKRVQLGCLLLQNPAIYIFEEPDQNLDLESKRIFLSLLHQLRESDKSILILTGNMESAITAGDKVYKLDNSGLTSIQIESDHSEKAADPIQKEQGSEMMQPVQFKKIPTKIKDKIVLFNPPEIDYIESSDGQSFLHIKGESFSSDFTLQELENRLLPFGFFRCHRSYIVNLQKVREVITWTRNSYSLVLDDSNKSTIPLSKSKMAVLKEMLGLK</sequence>
<protein>
    <submittedName>
        <fullName evidence="4">ABC-2 type transport system ATP-binding protein</fullName>
    </submittedName>
</protein>
<dbReference type="PROSITE" id="PS50893">
    <property type="entry name" value="ABC_TRANSPORTER_2"/>
    <property type="match status" value="1"/>
</dbReference>
<evidence type="ECO:0000259" key="2">
    <source>
        <dbReference type="PROSITE" id="PS50893"/>
    </source>
</evidence>
<dbReference type="Pfam" id="PF04397">
    <property type="entry name" value="LytTR"/>
    <property type="match status" value="1"/>
</dbReference>
<dbReference type="Gene3D" id="2.40.50.1020">
    <property type="entry name" value="LytTr DNA-binding domain"/>
    <property type="match status" value="1"/>
</dbReference>
<evidence type="ECO:0000313" key="5">
    <source>
        <dbReference type="Proteomes" id="UP000823485"/>
    </source>
</evidence>
<proteinExistence type="predicted"/>
<dbReference type="PROSITE" id="PS50930">
    <property type="entry name" value="HTH_LYTTR"/>
    <property type="match status" value="1"/>
</dbReference>
<dbReference type="PANTHER" id="PTHR43038">
    <property type="entry name" value="ATP-BINDING CASSETTE, SUB-FAMILY H, MEMBER 1"/>
    <property type="match status" value="1"/>
</dbReference>
<gene>
    <name evidence="4" type="ORF">JOC94_002668</name>
</gene>
<dbReference type="RefSeq" id="WP_205179493.1">
    <property type="nucleotide sequence ID" value="NZ_JAFBFH010000017.1"/>
</dbReference>
<dbReference type="Pfam" id="PF00005">
    <property type="entry name" value="ABC_tran"/>
    <property type="match status" value="1"/>
</dbReference>
<dbReference type="InterPro" id="IPR012046">
    <property type="entry name" value="LytTR_ABC"/>
</dbReference>
<dbReference type="Gene3D" id="3.40.50.300">
    <property type="entry name" value="P-loop containing nucleotide triphosphate hydrolases"/>
    <property type="match status" value="1"/>
</dbReference>
<dbReference type="InterPro" id="IPR007492">
    <property type="entry name" value="LytTR_DNA-bd_dom"/>
</dbReference>